<comment type="cofactor">
    <cofactor evidence="1">
        <name>[4Fe-4S] cluster</name>
        <dbReference type="ChEBI" id="CHEBI:49883"/>
    </cofactor>
</comment>
<keyword evidence="10" id="KW-1185">Reference proteome</keyword>
<evidence type="ECO:0000313" key="10">
    <source>
        <dbReference type="Proteomes" id="UP000321306"/>
    </source>
</evidence>
<gene>
    <name evidence="9" type="ORF">DC3_46970</name>
</gene>
<dbReference type="Pfam" id="PF02310">
    <property type="entry name" value="B12-binding"/>
    <property type="match status" value="1"/>
</dbReference>
<dbReference type="Gene3D" id="3.80.30.20">
    <property type="entry name" value="tm_1862 like domain"/>
    <property type="match status" value="1"/>
</dbReference>
<dbReference type="InterPro" id="IPR051198">
    <property type="entry name" value="BchE-like"/>
</dbReference>
<dbReference type="AlphaFoldDB" id="A0A511N892"/>
<evidence type="ECO:0000256" key="6">
    <source>
        <dbReference type="ARBA" id="ARBA00023014"/>
    </source>
</evidence>
<dbReference type="CDD" id="cd02068">
    <property type="entry name" value="radical_SAM_B12_BD"/>
    <property type="match status" value="1"/>
</dbReference>
<dbReference type="InterPro" id="IPR007197">
    <property type="entry name" value="rSAM"/>
</dbReference>
<keyword evidence="6" id="KW-0411">Iron-sulfur</keyword>
<dbReference type="InterPro" id="IPR058240">
    <property type="entry name" value="rSAM_sf"/>
</dbReference>
<dbReference type="CDD" id="cd01335">
    <property type="entry name" value="Radical_SAM"/>
    <property type="match status" value="1"/>
</dbReference>
<organism evidence="9 10">
    <name type="scientific">Deinococcus cellulosilyticus (strain DSM 18568 / NBRC 106333 / KACC 11606 / 5516J-15)</name>
    <dbReference type="NCBI Taxonomy" id="1223518"/>
    <lineage>
        <taxon>Bacteria</taxon>
        <taxon>Thermotogati</taxon>
        <taxon>Deinococcota</taxon>
        <taxon>Deinococci</taxon>
        <taxon>Deinococcales</taxon>
        <taxon>Deinococcaceae</taxon>
        <taxon>Deinococcus</taxon>
    </lineage>
</organism>
<protein>
    <submittedName>
        <fullName evidence="9">B12-binding domain-containing radical SAM protein</fullName>
    </submittedName>
</protein>
<dbReference type="PROSITE" id="PS51332">
    <property type="entry name" value="B12_BINDING"/>
    <property type="match status" value="1"/>
</dbReference>
<dbReference type="PROSITE" id="PS51918">
    <property type="entry name" value="RADICAL_SAM"/>
    <property type="match status" value="1"/>
</dbReference>
<evidence type="ECO:0000259" key="8">
    <source>
        <dbReference type="PROSITE" id="PS51918"/>
    </source>
</evidence>
<dbReference type="PROSITE" id="PS01278">
    <property type="entry name" value="MTTASE_RADICAL"/>
    <property type="match status" value="1"/>
</dbReference>
<reference evidence="9 10" key="1">
    <citation type="submission" date="2019-07" db="EMBL/GenBank/DDBJ databases">
        <title>Whole genome shotgun sequence of Deinococcus cellulosilyticus NBRC 106333.</title>
        <authorList>
            <person name="Hosoyama A."/>
            <person name="Uohara A."/>
            <person name="Ohji S."/>
            <person name="Ichikawa N."/>
        </authorList>
    </citation>
    <scope>NUCLEOTIDE SEQUENCE [LARGE SCALE GENOMIC DNA]</scope>
    <source>
        <strain evidence="9 10">NBRC 106333</strain>
    </source>
</reference>
<dbReference type="SUPFAM" id="SSF102114">
    <property type="entry name" value="Radical SAM enzymes"/>
    <property type="match status" value="1"/>
</dbReference>
<dbReference type="InterPro" id="IPR020612">
    <property type="entry name" value="Methylthiotransferase_CS"/>
</dbReference>
<name>A0A511N892_DEIC1</name>
<dbReference type="PANTHER" id="PTHR43409">
    <property type="entry name" value="ANAEROBIC MAGNESIUM-PROTOPORPHYRIN IX MONOMETHYL ESTER CYCLASE-RELATED"/>
    <property type="match status" value="1"/>
</dbReference>
<dbReference type="InterPro" id="IPR006158">
    <property type="entry name" value="Cobalamin-bd"/>
</dbReference>
<dbReference type="GO" id="GO:0051539">
    <property type="term" value="F:4 iron, 4 sulfur cluster binding"/>
    <property type="evidence" value="ECO:0007669"/>
    <property type="project" value="UniProtKB-KW"/>
</dbReference>
<keyword evidence="3" id="KW-0949">S-adenosyl-L-methionine</keyword>
<evidence type="ECO:0000256" key="3">
    <source>
        <dbReference type="ARBA" id="ARBA00022691"/>
    </source>
</evidence>
<dbReference type="Gene3D" id="3.40.50.280">
    <property type="entry name" value="Cobalamin-binding domain"/>
    <property type="match status" value="1"/>
</dbReference>
<dbReference type="PANTHER" id="PTHR43409:SF17">
    <property type="entry name" value="METHYLTHIOTRANSFERASE MJ0865-RELATED"/>
    <property type="match status" value="1"/>
</dbReference>
<feature type="domain" description="B12-binding" evidence="7">
    <location>
        <begin position="5"/>
        <end position="153"/>
    </location>
</feature>
<keyword evidence="5" id="KW-0408">Iron</keyword>
<evidence type="ECO:0000313" key="9">
    <source>
        <dbReference type="EMBL" id="GEM49062.1"/>
    </source>
</evidence>
<evidence type="ECO:0000256" key="1">
    <source>
        <dbReference type="ARBA" id="ARBA00001966"/>
    </source>
</evidence>
<evidence type="ECO:0000256" key="4">
    <source>
        <dbReference type="ARBA" id="ARBA00022723"/>
    </source>
</evidence>
<keyword evidence="2" id="KW-0004">4Fe-4S</keyword>
<dbReference type="Pfam" id="PF04055">
    <property type="entry name" value="Radical_SAM"/>
    <property type="match status" value="1"/>
</dbReference>
<dbReference type="GO" id="GO:0003824">
    <property type="term" value="F:catalytic activity"/>
    <property type="evidence" value="ECO:0007669"/>
    <property type="project" value="InterPro"/>
</dbReference>
<comment type="caution">
    <text evidence="9">The sequence shown here is derived from an EMBL/GenBank/DDBJ whole genome shotgun (WGS) entry which is preliminary data.</text>
</comment>
<dbReference type="GO" id="GO:0046872">
    <property type="term" value="F:metal ion binding"/>
    <property type="evidence" value="ECO:0007669"/>
    <property type="project" value="UniProtKB-KW"/>
</dbReference>
<evidence type="ECO:0000259" key="7">
    <source>
        <dbReference type="PROSITE" id="PS51332"/>
    </source>
</evidence>
<dbReference type="InterPro" id="IPR006638">
    <property type="entry name" value="Elp3/MiaA/NifB-like_rSAM"/>
</dbReference>
<keyword evidence="4" id="KW-0479">Metal-binding</keyword>
<dbReference type="InterPro" id="IPR023404">
    <property type="entry name" value="rSAM_horseshoe"/>
</dbReference>
<dbReference type="InterPro" id="IPR023980">
    <property type="entry name" value="CHP04013_B12-bd/rSAM"/>
</dbReference>
<dbReference type="SFLD" id="SFLDS00029">
    <property type="entry name" value="Radical_SAM"/>
    <property type="match status" value="1"/>
</dbReference>
<proteinExistence type="predicted"/>
<dbReference type="SFLD" id="SFLDG01082">
    <property type="entry name" value="B12-binding_domain_containing"/>
    <property type="match status" value="1"/>
</dbReference>
<sequence length="457" mass="51508">MGPVKGKHAILMVEYSYNRYSLAVLTGILEADGRFEDLDIHFRKAAKKDSLEDDRHEELLQNIIHLARQYQRLVVAFSFHTPNVAAMGYTLKAIRRALQDQKIDNVVVIAGGPHPSGDPLGTVQLGVDVVVLGEAERTLPDLLERLFADQSLEDLKGIAFLDDQKKYRFTGRAPQVDLNDHPPFSVKSRRFAPLEIGRGCAFACSFCQTPFLMGAKMRYRSVENIIHWAQVGKNAGYRDLRFLTPTAFTYGSVDGQTLHLDLLEDMLRGVSQIFGKEHVFFGSFPSEVRPETVTVETLSLVKKYCTNDNIIIGAQSGSNRMLRDVHRGHGTEEVEQAVRLLLEFGYQANVDFIFGMPGESEEDIAETLEFMLKLTRMGARVHSHTFMPLVGTPLSNAAPGIVSPAVRKMLEELRQLGLEYGHWKQQEMIAKESTEFLEDLIEERPEELKGVRAFKRQ</sequence>
<evidence type="ECO:0000256" key="5">
    <source>
        <dbReference type="ARBA" id="ARBA00023004"/>
    </source>
</evidence>
<accession>A0A511N892</accession>
<dbReference type="GO" id="GO:0031419">
    <property type="term" value="F:cobalamin binding"/>
    <property type="evidence" value="ECO:0007669"/>
    <property type="project" value="InterPro"/>
</dbReference>
<evidence type="ECO:0000256" key="2">
    <source>
        <dbReference type="ARBA" id="ARBA00022485"/>
    </source>
</evidence>
<feature type="domain" description="Radical SAM core" evidence="8">
    <location>
        <begin position="186"/>
        <end position="425"/>
    </location>
</feature>
<dbReference type="Proteomes" id="UP000321306">
    <property type="component" value="Unassembled WGS sequence"/>
</dbReference>
<dbReference type="NCBIfam" id="TIGR04013">
    <property type="entry name" value="B12_SAM_MJ_1487"/>
    <property type="match status" value="1"/>
</dbReference>
<dbReference type="SMART" id="SM00729">
    <property type="entry name" value="Elp3"/>
    <property type="match status" value="1"/>
</dbReference>
<dbReference type="EMBL" id="BJXB01000027">
    <property type="protein sequence ID" value="GEM49062.1"/>
    <property type="molecule type" value="Genomic_DNA"/>
</dbReference>